<dbReference type="NCBIfam" id="TIGR00730">
    <property type="entry name" value="Rossman fold protein, TIGR00730 family"/>
    <property type="match status" value="1"/>
</dbReference>
<sequence>MKSICVYCGSNTGARESYRQAAEELGAELARRGITLVYGGGNIGLMGVVADAALAAGGRVIGIIPRALMDKEVGHTGLTELRVVASMHERKSLMAELSDAFIALPGGFGTLEELCEVATWTQLGFHRKPCGLLNVDGFYDGLLSFLDHATAERFVRPEHRGVVLTCRQPAELIDRLATFELPILRKWIDEDQR</sequence>
<comment type="similarity">
    <text evidence="2 3">Belongs to the LOG family.</text>
</comment>
<accession>A0ABM9DBJ1</accession>
<evidence type="ECO:0000313" key="4">
    <source>
        <dbReference type="EMBL" id="CAH2032564.1"/>
    </source>
</evidence>
<dbReference type="InterPro" id="IPR031100">
    <property type="entry name" value="LOG_fam"/>
</dbReference>
<keyword evidence="3 4" id="KW-0378">Hydrolase</keyword>
<dbReference type="InterPro" id="IPR005269">
    <property type="entry name" value="LOG"/>
</dbReference>
<comment type="catalytic activity">
    <reaction evidence="1">
        <text>AMP + H2O = D-ribose 5-phosphate + adenine</text>
        <dbReference type="Rhea" id="RHEA:20129"/>
        <dbReference type="ChEBI" id="CHEBI:15377"/>
        <dbReference type="ChEBI" id="CHEBI:16708"/>
        <dbReference type="ChEBI" id="CHEBI:78346"/>
        <dbReference type="ChEBI" id="CHEBI:456215"/>
        <dbReference type="EC" id="3.2.2.4"/>
    </reaction>
</comment>
<proteinExistence type="inferred from homology"/>
<evidence type="ECO:0000256" key="3">
    <source>
        <dbReference type="RuleBase" id="RU363015"/>
    </source>
</evidence>
<dbReference type="Gene3D" id="3.40.50.450">
    <property type="match status" value="1"/>
</dbReference>
<evidence type="ECO:0000256" key="1">
    <source>
        <dbReference type="ARBA" id="ARBA00000274"/>
    </source>
</evidence>
<dbReference type="SUPFAM" id="SSF102405">
    <property type="entry name" value="MCP/YpsA-like"/>
    <property type="match status" value="1"/>
</dbReference>
<keyword evidence="4" id="KW-0326">Glycosidase</keyword>
<dbReference type="PANTHER" id="PTHR31223">
    <property type="entry name" value="LOG FAMILY PROTEIN YJL055W"/>
    <property type="match status" value="1"/>
</dbReference>
<keyword evidence="5" id="KW-1185">Reference proteome</keyword>
<keyword evidence="3" id="KW-0203">Cytokinin biosynthesis</keyword>
<dbReference type="GO" id="GO:0008714">
    <property type="term" value="F:AMP nucleosidase activity"/>
    <property type="evidence" value="ECO:0007669"/>
    <property type="project" value="UniProtKB-EC"/>
</dbReference>
<protein>
    <recommendedName>
        <fullName evidence="3">Cytokinin riboside 5'-monophosphate phosphoribohydrolase</fullName>
        <ecNumber evidence="3">3.2.2.n1</ecNumber>
    </recommendedName>
</protein>
<reference evidence="4 5" key="1">
    <citation type="submission" date="2022-03" db="EMBL/GenBank/DDBJ databases">
        <authorList>
            <person name="Koch H."/>
        </authorList>
    </citation>
    <scope>NUCLEOTIDE SEQUENCE [LARGE SCALE GENOMIC DNA]</scope>
    <source>
        <strain evidence="4 5">G1</strain>
    </source>
</reference>
<dbReference type="Proteomes" id="UP001295463">
    <property type="component" value="Chromosome"/>
</dbReference>
<dbReference type="EC" id="3.2.2.n1" evidence="3"/>
<dbReference type="PANTHER" id="PTHR31223:SF70">
    <property type="entry name" value="LOG FAMILY PROTEIN YJL055W"/>
    <property type="match status" value="1"/>
</dbReference>
<evidence type="ECO:0000256" key="2">
    <source>
        <dbReference type="ARBA" id="ARBA00006763"/>
    </source>
</evidence>
<dbReference type="RefSeq" id="WP_305733307.1">
    <property type="nucleotide sequence ID" value="NZ_OW150024.1"/>
</dbReference>
<gene>
    <name evidence="4" type="ORF">GEAMG1_2728</name>
</gene>
<name>A0ABM9DBJ1_9BACT</name>
<evidence type="ECO:0000313" key="5">
    <source>
        <dbReference type="Proteomes" id="UP001295463"/>
    </source>
</evidence>
<dbReference type="Pfam" id="PF03641">
    <property type="entry name" value="Lysine_decarbox"/>
    <property type="match status" value="1"/>
</dbReference>
<dbReference type="EMBL" id="OW150024">
    <property type="protein sequence ID" value="CAH2032564.1"/>
    <property type="molecule type" value="Genomic_DNA"/>
</dbReference>
<organism evidence="4 5">
    <name type="scientific">Trichlorobacter ammonificans</name>
    <dbReference type="NCBI Taxonomy" id="2916410"/>
    <lineage>
        <taxon>Bacteria</taxon>
        <taxon>Pseudomonadati</taxon>
        <taxon>Thermodesulfobacteriota</taxon>
        <taxon>Desulfuromonadia</taxon>
        <taxon>Geobacterales</taxon>
        <taxon>Geobacteraceae</taxon>
        <taxon>Trichlorobacter</taxon>
    </lineage>
</organism>